<dbReference type="InterPro" id="IPR040756">
    <property type="entry name" value="Peptidase_M61_N"/>
</dbReference>
<evidence type="ECO:0000259" key="2">
    <source>
        <dbReference type="Pfam" id="PF05299"/>
    </source>
</evidence>
<evidence type="ECO:0000313" key="4">
    <source>
        <dbReference type="EMBL" id="KRG42882.1"/>
    </source>
</evidence>
<dbReference type="Proteomes" id="UP000050836">
    <property type="component" value="Unassembled WGS sequence"/>
</dbReference>
<accession>A0A0R0AL69</accession>
<feature type="signal peptide" evidence="1">
    <location>
        <begin position="1"/>
        <end position="22"/>
    </location>
</feature>
<sequence length="639" mass="71123">MRVLQLAALSVALVTATGLASAAPRVPDTDARGVRISEAAYPGTIRLEVDATALGQRVFKIRQQVPVRAGLQRFHYPAWLPGNHAASGAIEKLAGLVITGNGQRLDWVRDPLDVFTFNVQVPEGVTELHMDYQFLSPTDPAQGRTVMTPNMLNLQWNAMLLYPAGHAAHAITYEASARYPQGWQAASALEVARRDGDTVHYAPVNLEILMDSPVFAGRYHKTFDLAPAGTRPVRLNVFADRAKDLEAKPEHIDQHRALVTQARKLFGAEHYDHYDFLFAVTSQLGGIGLEHQRSSENSEDRDYFSGWDAKLGSSDLLGHEYTHSWDGKYRRPADLATLNYNVPMQGSLLWVYEGQTQYWGNVLTARSGIRPLQASRDALAMVAATYADNRPGMAWRSLGDTTNDPVIARRKPKPYRGYQMSEDYYQGGQMLWLEADVRIRTLSGGKRSLDDFARAFFGKNDGQWQRPDTYTFEDVAATLEQVQPTGDWARFLTERVDGRRGLTDGLEAAGWKLVYQDTPSAYFKAMMKGRGVNLIYSLGLNVSPAGTVTEVRWDSPAFNAGIGSGMQLLAVNDLQYSAEELEGAVRAAKDDTAPIRLLVKQMDVYRTFEIDYHGGLRYPVLQRIEGRPDHLTPILSAKK</sequence>
<reference evidence="4 5" key="1">
    <citation type="submission" date="2015-10" db="EMBL/GenBank/DDBJ databases">
        <title>Genome sequencing and analysis of members of genus Stenotrophomonas.</title>
        <authorList>
            <person name="Patil P.P."/>
            <person name="Midha S."/>
            <person name="Patil P.B."/>
        </authorList>
    </citation>
    <scope>NUCLEOTIDE SEQUENCE [LARGE SCALE GENOMIC DNA]</scope>
    <source>
        <strain evidence="4 5">JCM 9942</strain>
    </source>
</reference>
<dbReference type="InterPro" id="IPR027268">
    <property type="entry name" value="Peptidase_M4/M1_CTD_sf"/>
</dbReference>
<keyword evidence="5" id="KW-1185">Reference proteome</keyword>
<comment type="caution">
    <text evidence="4">The sequence shown here is derived from an EMBL/GenBank/DDBJ whole genome shotgun (WGS) entry which is preliminary data.</text>
</comment>
<dbReference type="Gene3D" id="2.60.40.3650">
    <property type="match status" value="1"/>
</dbReference>
<proteinExistence type="predicted"/>
<dbReference type="PIRSF" id="PIRSF016493">
    <property type="entry name" value="Glycyl_aminpptds"/>
    <property type="match status" value="1"/>
</dbReference>
<dbReference type="AlphaFoldDB" id="A0A0R0AL69"/>
<evidence type="ECO:0000259" key="3">
    <source>
        <dbReference type="Pfam" id="PF17899"/>
    </source>
</evidence>
<dbReference type="InterPro" id="IPR024191">
    <property type="entry name" value="Peptidase_M61"/>
</dbReference>
<feature type="chain" id="PRO_5006390938" evidence="1">
    <location>
        <begin position="23"/>
        <end position="639"/>
    </location>
</feature>
<dbReference type="Pfam" id="PF05299">
    <property type="entry name" value="Peptidase_M61"/>
    <property type="match status" value="1"/>
</dbReference>
<dbReference type="InterPro" id="IPR036034">
    <property type="entry name" value="PDZ_sf"/>
</dbReference>
<gene>
    <name evidence="4" type="ORF">ARC78_07805</name>
</gene>
<dbReference type="EMBL" id="LLXS01000016">
    <property type="protein sequence ID" value="KRG42882.1"/>
    <property type="molecule type" value="Genomic_DNA"/>
</dbReference>
<dbReference type="InterPro" id="IPR007963">
    <property type="entry name" value="Peptidase_M61_catalytic"/>
</dbReference>
<protein>
    <submittedName>
        <fullName evidence="4">Peptidase M61</fullName>
    </submittedName>
</protein>
<dbReference type="OrthoDB" id="9778516at2"/>
<keyword evidence="1" id="KW-0732">Signal</keyword>
<dbReference type="SUPFAM" id="SSF50156">
    <property type="entry name" value="PDZ domain-like"/>
    <property type="match status" value="1"/>
</dbReference>
<dbReference type="Pfam" id="PF17899">
    <property type="entry name" value="Peptidase_M61_N"/>
    <property type="match status" value="1"/>
</dbReference>
<evidence type="ECO:0000256" key="1">
    <source>
        <dbReference type="SAM" id="SignalP"/>
    </source>
</evidence>
<evidence type="ECO:0000313" key="5">
    <source>
        <dbReference type="Proteomes" id="UP000050836"/>
    </source>
</evidence>
<feature type="domain" description="Peptidase M61 catalytic" evidence="2">
    <location>
        <begin position="315"/>
        <end position="431"/>
    </location>
</feature>
<dbReference type="RefSeq" id="WP_054660511.1">
    <property type="nucleotide sequence ID" value="NZ_BAZI01000406.1"/>
</dbReference>
<organism evidence="4 5">
    <name type="scientific">Stenotrophomonas pictorum JCM 9942</name>
    <dbReference type="NCBI Taxonomy" id="1236960"/>
    <lineage>
        <taxon>Bacteria</taxon>
        <taxon>Pseudomonadati</taxon>
        <taxon>Pseudomonadota</taxon>
        <taxon>Gammaproteobacteria</taxon>
        <taxon>Lysobacterales</taxon>
        <taxon>Lysobacteraceae</taxon>
        <taxon>Stenotrophomonas</taxon>
    </lineage>
</organism>
<dbReference type="Gene3D" id="1.10.390.10">
    <property type="entry name" value="Neutral Protease Domain 2"/>
    <property type="match status" value="1"/>
</dbReference>
<feature type="domain" description="Peptidase M61 N-terminal" evidence="3">
    <location>
        <begin position="47"/>
        <end position="218"/>
    </location>
</feature>
<name>A0A0R0AL69_9GAMM</name>